<dbReference type="InterPro" id="IPR000315">
    <property type="entry name" value="Znf_B-box"/>
</dbReference>
<keyword evidence="1" id="KW-0479">Metal-binding</keyword>
<feature type="domain" description="B box-type" evidence="2">
    <location>
        <begin position="58"/>
        <end position="100"/>
    </location>
</feature>
<dbReference type="GO" id="GO:0008270">
    <property type="term" value="F:zinc ion binding"/>
    <property type="evidence" value="ECO:0007669"/>
    <property type="project" value="UniProtKB-KW"/>
</dbReference>
<dbReference type="AlphaFoldDB" id="A0A8B8B0Q6"/>
<keyword evidence="1" id="KW-0863">Zinc-finger</keyword>
<dbReference type="PANTHER" id="PTHR25462:SF296">
    <property type="entry name" value="MEIOTIC P26, ISOFORM F"/>
    <property type="match status" value="1"/>
</dbReference>
<reference evidence="4" key="2">
    <citation type="submission" date="2025-08" db="UniProtKB">
        <authorList>
            <consortium name="RefSeq"/>
        </authorList>
    </citation>
    <scope>IDENTIFICATION</scope>
    <source>
        <tissue evidence="4">Whole sample</tissue>
    </source>
</reference>
<dbReference type="Gene3D" id="2.120.10.30">
    <property type="entry name" value="TolB, C-terminal domain"/>
    <property type="match status" value="1"/>
</dbReference>
<sequence>MEDPMYSLQDVIRCDLCETPVPPKHCAICQTHLCVPCVGKHLSDKTRDHYIVPFKLREITSKCTKHFTKVCKQLCKTCNIPVCPLCATSSLHEQHEKEDILTWFETKTKFIQEDLQDLEKSIYPKYEEASTNISVQKNDVNKLSQKLTTALDKQGEALQTEINTIIQGMKSEIHDMHAQHIAAIVRQEDAIYHTIAEIKQLILDLKKLLDTSDVCLVFEYRSRTEEFRSLPAQFQVTLPTFTPQKISREQIHQQTGSLSKLAITFLLDEPQILREIQTEYKLLYSVSCQSDGELWTRGDDKFLRLYNLQGELLRSVPTKSRNWPADIDVTLSGDLVYTDYNDSSINIMSGTDIQRLITLRGWIPHGVCSSSSEDLLVIMTSDDRKQTKVVRYSGSTEIQSIQWDDQGKAFYSSGGIYDYKYLSENRNLDICVADHGIHAVVVVSAAGKLRFRYTGPPSTIRKSFYPYGITTDSWSNILTSDCDNHRIHIIDQDGCFLRYIQNCGLWYPQGLCVDSRDNLFVTEIDTCKVKKLQYHQELKTVEKEQDQSSKQL</sequence>
<dbReference type="KEGG" id="cvn:111106499"/>
<dbReference type="PROSITE" id="PS50119">
    <property type="entry name" value="ZF_BBOX"/>
    <property type="match status" value="2"/>
</dbReference>
<gene>
    <name evidence="4" type="primary">LOC111106499</name>
</gene>
<evidence type="ECO:0000256" key="1">
    <source>
        <dbReference type="PROSITE-ProRule" id="PRU00024"/>
    </source>
</evidence>
<keyword evidence="3" id="KW-1185">Reference proteome</keyword>
<dbReference type="InterPro" id="IPR011042">
    <property type="entry name" value="6-blade_b-propeller_TolB-like"/>
</dbReference>
<dbReference type="Gene3D" id="3.30.160.60">
    <property type="entry name" value="Classic Zinc Finger"/>
    <property type="match status" value="1"/>
</dbReference>
<dbReference type="InterPro" id="IPR047153">
    <property type="entry name" value="TRIM45/56/19-like"/>
</dbReference>
<dbReference type="RefSeq" id="XP_022296916.1">
    <property type="nucleotide sequence ID" value="XM_022441208.1"/>
</dbReference>
<accession>A0A8B8B0Q6</accession>
<dbReference type="InterPro" id="IPR015943">
    <property type="entry name" value="WD40/YVTN_repeat-like_dom_sf"/>
</dbReference>
<reference evidence="3" key="1">
    <citation type="submission" date="2024-06" db="UniProtKB">
        <authorList>
            <consortium name="RefSeq"/>
        </authorList>
    </citation>
    <scope>NUCLEOTIDE SEQUENCE [LARGE SCALE GENOMIC DNA]</scope>
</reference>
<dbReference type="CDD" id="cd19756">
    <property type="entry name" value="Bbox2"/>
    <property type="match status" value="1"/>
</dbReference>
<dbReference type="SUPFAM" id="SSF101898">
    <property type="entry name" value="NHL repeat"/>
    <property type="match status" value="1"/>
</dbReference>
<proteinExistence type="predicted"/>
<evidence type="ECO:0000259" key="2">
    <source>
        <dbReference type="PROSITE" id="PS50119"/>
    </source>
</evidence>
<dbReference type="OrthoDB" id="153872at2759"/>
<organism evidence="3 4">
    <name type="scientific">Crassostrea virginica</name>
    <name type="common">Eastern oyster</name>
    <dbReference type="NCBI Taxonomy" id="6565"/>
    <lineage>
        <taxon>Eukaryota</taxon>
        <taxon>Metazoa</taxon>
        <taxon>Spiralia</taxon>
        <taxon>Lophotrochozoa</taxon>
        <taxon>Mollusca</taxon>
        <taxon>Bivalvia</taxon>
        <taxon>Autobranchia</taxon>
        <taxon>Pteriomorphia</taxon>
        <taxon>Ostreida</taxon>
        <taxon>Ostreoidea</taxon>
        <taxon>Ostreidae</taxon>
        <taxon>Crassostrea</taxon>
    </lineage>
</organism>
<protein>
    <submittedName>
        <fullName evidence="4">Uncharacterized protein LOC111106499</fullName>
    </submittedName>
</protein>
<dbReference type="GeneID" id="111106499"/>
<dbReference type="Gene3D" id="2.130.10.10">
    <property type="entry name" value="YVTN repeat-like/Quinoprotein amine dehydrogenase"/>
    <property type="match status" value="1"/>
</dbReference>
<evidence type="ECO:0000313" key="4">
    <source>
        <dbReference type="RefSeq" id="XP_022296916.1"/>
    </source>
</evidence>
<evidence type="ECO:0000313" key="3">
    <source>
        <dbReference type="Proteomes" id="UP000694844"/>
    </source>
</evidence>
<dbReference type="Proteomes" id="UP000694844">
    <property type="component" value="Chromosome 1"/>
</dbReference>
<dbReference type="GO" id="GO:0061630">
    <property type="term" value="F:ubiquitin protein ligase activity"/>
    <property type="evidence" value="ECO:0007669"/>
    <property type="project" value="TreeGrafter"/>
</dbReference>
<dbReference type="PANTHER" id="PTHR25462">
    <property type="entry name" value="BONUS, ISOFORM C-RELATED"/>
    <property type="match status" value="1"/>
</dbReference>
<feature type="domain" description="B box-type" evidence="2">
    <location>
        <begin position="9"/>
        <end position="54"/>
    </location>
</feature>
<name>A0A8B8B0Q6_CRAVI</name>
<keyword evidence="1" id="KW-0862">Zinc</keyword>
<dbReference type="SUPFAM" id="SSF57845">
    <property type="entry name" value="B-box zinc-binding domain"/>
    <property type="match status" value="1"/>
</dbReference>